<proteinExistence type="predicted"/>
<sequence length="60" mass="6656">QIEGVDDAQVLSKRVMELMDGRTLIPLNVYLRKPEESEGNVLGVHVKETITSKDKFGGVD</sequence>
<organism evidence="1">
    <name type="scientific">marine sediment metagenome</name>
    <dbReference type="NCBI Taxonomy" id="412755"/>
    <lineage>
        <taxon>unclassified sequences</taxon>
        <taxon>metagenomes</taxon>
        <taxon>ecological metagenomes</taxon>
    </lineage>
</organism>
<feature type="non-terminal residue" evidence="1">
    <location>
        <position position="1"/>
    </location>
</feature>
<evidence type="ECO:0000313" key="1">
    <source>
        <dbReference type="EMBL" id="GAG20408.1"/>
    </source>
</evidence>
<reference evidence="1" key="1">
    <citation type="journal article" date="2014" name="Front. Microbiol.">
        <title>High frequency of phylogenetically diverse reductive dehalogenase-homologous genes in deep subseafloor sedimentary metagenomes.</title>
        <authorList>
            <person name="Kawai M."/>
            <person name="Futagami T."/>
            <person name="Toyoda A."/>
            <person name="Takaki Y."/>
            <person name="Nishi S."/>
            <person name="Hori S."/>
            <person name="Arai W."/>
            <person name="Tsubouchi T."/>
            <person name="Morono Y."/>
            <person name="Uchiyama I."/>
            <person name="Ito T."/>
            <person name="Fujiyama A."/>
            <person name="Inagaki F."/>
            <person name="Takami H."/>
        </authorList>
    </citation>
    <scope>NUCLEOTIDE SEQUENCE</scope>
    <source>
        <strain evidence="1">Expedition CK06-06</strain>
    </source>
</reference>
<comment type="caution">
    <text evidence="1">The sequence shown here is derived from an EMBL/GenBank/DDBJ whole genome shotgun (WGS) entry which is preliminary data.</text>
</comment>
<name>X0W714_9ZZZZ</name>
<dbReference type="EMBL" id="BARS01038245">
    <property type="protein sequence ID" value="GAG20408.1"/>
    <property type="molecule type" value="Genomic_DNA"/>
</dbReference>
<accession>X0W714</accession>
<gene>
    <name evidence="1" type="ORF">S01H1_58540</name>
</gene>
<protein>
    <submittedName>
        <fullName evidence="1">Uncharacterized protein</fullName>
    </submittedName>
</protein>
<dbReference type="AlphaFoldDB" id="X0W714"/>